<accession>A0A1Q9AW66</accession>
<comment type="caution">
    <text evidence="1">The sequence shown here is derived from an EMBL/GenBank/DDBJ whole genome shotgun (WGS) entry which is preliminary data.</text>
</comment>
<organism evidence="1 2">
    <name type="scientific">Xaviernesmea oryzae</name>
    <dbReference type="NCBI Taxonomy" id="464029"/>
    <lineage>
        <taxon>Bacteria</taxon>
        <taxon>Pseudomonadati</taxon>
        <taxon>Pseudomonadota</taxon>
        <taxon>Alphaproteobacteria</taxon>
        <taxon>Hyphomicrobiales</taxon>
        <taxon>Rhizobiaceae</taxon>
        <taxon>Rhizobium/Agrobacterium group</taxon>
        <taxon>Xaviernesmea</taxon>
    </lineage>
</organism>
<dbReference type="AlphaFoldDB" id="A0A1Q9AW66"/>
<evidence type="ECO:0000313" key="2">
    <source>
        <dbReference type="Proteomes" id="UP000186364"/>
    </source>
</evidence>
<name>A0A1Q9AW66_9HYPH</name>
<sequence length="97" mass="11121">MTLDQYMQDSEISVLELLDDSLSIVFVNKSTITIYSNTKVEINFSTTPIKFLEIKENMDDIEIYFSQDSKITISKVPNLPNPEIFVYKSADGQFVVE</sequence>
<dbReference type="Proteomes" id="UP000186364">
    <property type="component" value="Unassembled WGS sequence"/>
</dbReference>
<gene>
    <name evidence="1" type="ORF">BJF93_22020</name>
</gene>
<reference evidence="1 2" key="1">
    <citation type="submission" date="2016-09" db="EMBL/GenBank/DDBJ databases">
        <title>Rhizobium sp. nov., a novel species isolated from the rice rhizosphere.</title>
        <authorList>
            <person name="Zhao J."/>
            <person name="Zhang X."/>
        </authorList>
    </citation>
    <scope>NUCLEOTIDE SEQUENCE [LARGE SCALE GENOMIC DNA]</scope>
    <source>
        <strain evidence="1 2">1.7048</strain>
    </source>
</reference>
<protein>
    <submittedName>
        <fullName evidence="1">Uncharacterized protein</fullName>
    </submittedName>
</protein>
<evidence type="ECO:0000313" key="1">
    <source>
        <dbReference type="EMBL" id="OLP59676.1"/>
    </source>
</evidence>
<dbReference type="OrthoDB" id="8410276at2"/>
<keyword evidence="2" id="KW-1185">Reference proteome</keyword>
<proteinExistence type="predicted"/>
<dbReference type="RefSeq" id="WP_075628012.1">
    <property type="nucleotide sequence ID" value="NZ_FOAM01000049.1"/>
</dbReference>
<dbReference type="EMBL" id="MKIP01000049">
    <property type="protein sequence ID" value="OLP59676.1"/>
    <property type="molecule type" value="Genomic_DNA"/>
</dbReference>